<evidence type="ECO:0000256" key="2">
    <source>
        <dbReference type="ARBA" id="ARBA00008526"/>
    </source>
</evidence>
<keyword evidence="8 9" id="KW-0472">Membrane</keyword>
<dbReference type="PANTHER" id="PTHR19229:SF205">
    <property type="entry name" value="ABC TRANSPORTER A FAMILY MEMBER 1-RELATED"/>
    <property type="match status" value="1"/>
</dbReference>
<evidence type="ECO:0000256" key="8">
    <source>
        <dbReference type="ARBA" id="ARBA00023136"/>
    </source>
</evidence>
<dbReference type="PROSITE" id="PS00211">
    <property type="entry name" value="ABC_TRANSPORTER_1"/>
    <property type="match status" value="1"/>
</dbReference>
<keyword evidence="4 9" id="KW-0812">Transmembrane</keyword>
<evidence type="ECO:0000256" key="5">
    <source>
        <dbReference type="ARBA" id="ARBA00022741"/>
    </source>
</evidence>
<feature type="transmembrane region" description="Helical" evidence="9">
    <location>
        <begin position="31"/>
        <end position="48"/>
    </location>
</feature>
<reference evidence="11" key="1">
    <citation type="submission" date="2022-08" db="EMBL/GenBank/DDBJ databases">
        <authorList>
            <person name="Gutierrez-Valencia J."/>
        </authorList>
    </citation>
    <scope>NUCLEOTIDE SEQUENCE</scope>
</reference>
<dbReference type="GO" id="GO:0005319">
    <property type="term" value="F:lipid transporter activity"/>
    <property type="evidence" value="ECO:0007669"/>
    <property type="project" value="TreeGrafter"/>
</dbReference>
<dbReference type="CDD" id="cd03263">
    <property type="entry name" value="ABC_subfamily_A"/>
    <property type="match status" value="1"/>
</dbReference>
<dbReference type="GO" id="GO:0005524">
    <property type="term" value="F:ATP binding"/>
    <property type="evidence" value="ECO:0007669"/>
    <property type="project" value="UniProtKB-KW"/>
</dbReference>
<evidence type="ECO:0000256" key="3">
    <source>
        <dbReference type="ARBA" id="ARBA00022448"/>
    </source>
</evidence>
<dbReference type="Pfam" id="PF25158">
    <property type="entry name" value="ABCA11_C"/>
    <property type="match status" value="1"/>
</dbReference>
<accession>A0AAV0IRC3</accession>
<evidence type="ECO:0000313" key="11">
    <source>
        <dbReference type="EMBL" id="CAI0399354.1"/>
    </source>
</evidence>
<feature type="transmembrane region" description="Helical" evidence="9">
    <location>
        <begin position="234"/>
        <end position="254"/>
    </location>
</feature>
<dbReference type="GO" id="GO:0016020">
    <property type="term" value="C:membrane"/>
    <property type="evidence" value="ECO:0007669"/>
    <property type="project" value="UniProtKB-SubCell"/>
</dbReference>
<keyword evidence="3" id="KW-0813">Transport</keyword>
<feature type="transmembrane region" description="Helical" evidence="9">
    <location>
        <begin position="427"/>
        <end position="449"/>
    </location>
</feature>
<dbReference type="FunFam" id="3.40.50.300:FF:000665">
    <property type="entry name" value="ABC transporter A family member 2"/>
    <property type="match status" value="1"/>
</dbReference>
<dbReference type="SUPFAM" id="SSF52540">
    <property type="entry name" value="P-loop containing nucleoside triphosphate hydrolases"/>
    <property type="match status" value="1"/>
</dbReference>
<evidence type="ECO:0000256" key="9">
    <source>
        <dbReference type="SAM" id="Phobius"/>
    </source>
</evidence>
<evidence type="ECO:0000313" key="12">
    <source>
        <dbReference type="Proteomes" id="UP001154282"/>
    </source>
</evidence>
<keyword evidence="5" id="KW-0547">Nucleotide-binding</keyword>
<comment type="caution">
    <text evidence="11">The sequence shown here is derived from an EMBL/GenBank/DDBJ whole genome shotgun (WGS) entry which is preliminary data.</text>
</comment>
<feature type="transmembrane region" description="Helical" evidence="9">
    <location>
        <begin position="274"/>
        <end position="301"/>
    </location>
</feature>
<dbReference type="InterPro" id="IPR056788">
    <property type="entry name" value="ABCA2/9/11_C"/>
</dbReference>
<gene>
    <name evidence="11" type="ORF">LITE_LOCUS10264</name>
</gene>
<feature type="transmembrane region" description="Helical" evidence="9">
    <location>
        <begin position="313"/>
        <end position="336"/>
    </location>
</feature>
<dbReference type="AlphaFoldDB" id="A0AAV0IRC3"/>
<dbReference type="InterPro" id="IPR026082">
    <property type="entry name" value="ABCA"/>
</dbReference>
<feature type="domain" description="ABC transporter" evidence="10">
    <location>
        <begin position="522"/>
        <end position="772"/>
    </location>
</feature>
<evidence type="ECO:0000256" key="7">
    <source>
        <dbReference type="ARBA" id="ARBA00022989"/>
    </source>
</evidence>
<name>A0AAV0IRC3_9ROSI</name>
<keyword evidence="12" id="KW-1185">Reference proteome</keyword>
<proteinExistence type="inferred from homology"/>
<dbReference type="InterPro" id="IPR017871">
    <property type="entry name" value="ABC_transporter-like_CS"/>
</dbReference>
<evidence type="ECO:0000256" key="4">
    <source>
        <dbReference type="ARBA" id="ARBA00022692"/>
    </source>
</evidence>
<sequence length="977" mass="107456">MELRRGIPLLLQQFTALLKKNLLLSWRNPRATLIQLLAAFIFTLLLFCSDKATTNSSVAANTPDVQHPTAAPPPPIPPCDERRFFLRKPCLDFVWSGNESARLNRIARGIMANNPGRRISAARVKSFRTKKEVDSWLFANQIHCAAALHLREVNATVITYGLQANSSDPNRMLGSRWSKNTASELLIALQASAEREIARSIVGDPNFKWTVGMKEFAHPAAQVRQPGTSSTTSAPAFFLAFTMFGFVLQISALVTEKELKLRQAMSTMGLYDSAYWLSWIVWEGIFASISSLLLVLFGLMFKFDFFWKNSFAVVYLVFFLFQINMVGYAFMLSNFISKASSATTVGFSVFIIGFITQVMTSDVFPYASNISITVKTIWSLFPPNLLAIALMRLSDATEDPSGAGISWSSRGKCLSGIPNCEMTLNDVYIWLLATTFLWFALAIYLDNIIPNAYGVRKSILYFLTPSYWIGKGGNQVEGGVCSCMGSVPRQENVTLDDEDVLEEENTVKRDLLEGTVDQTVAVQIRGLVKTYAGTRKAAGGCCSCCSCKKTLPYHAIRGLSMNIAKDQLFCLLGPNGAGKTTAINCLTGIAPATSGDALIYGHSIKSSGGMSSIRKLMGVCPQFDILWDALSGEEHLHLFASIKGIPPPKIKEVAKEQLDKVRLTDAAKLRSRSYSGGMKRRLSVAIALIGDPKLIILDEPTTGMDPISRRHVWDTILEAKQRSAIILTTHSMEEADVLSDRIGIMAKGRLRCIGTSIRLKSKFGAGFIANLSFVENADHRQDEVEENGNAIHQEAVKQFFRHHLALAPTEATKSFMTFVIPRDRETLLTNLFAELEERRAAFGIGDIQLGLSTLQEVFLRIAREAELETATAEGRFLTLNLNSGASIQIPVGARFVGIPATESSENPRGVMVEVYWEADDGGSLCISGHSEEMPIPPNVQPTVQAGVAPVTKRCFFGKSQPVYGMVIDANQITQQTS</sequence>
<organism evidence="11 12">
    <name type="scientific">Linum tenue</name>
    <dbReference type="NCBI Taxonomy" id="586396"/>
    <lineage>
        <taxon>Eukaryota</taxon>
        <taxon>Viridiplantae</taxon>
        <taxon>Streptophyta</taxon>
        <taxon>Embryophyta</taxon>
        <taxon>Tracheophyta</taxon>
        <taxon>Spermatophyta</taxon>
        <taxon>Magnoliopsida</taxon>
        <taxon>eudicotyledons</taxon>
        <taxon>Gunneridae</taxon>
        <taxon>Pentapetalae</taxon>
        <taxon>rosids</taxon>
        <taxon>fabids</taxon>
        <taxon>Malpighiales</taxon>
        <taxon>Linaceae</taxon>
        <taxon>Linum</taxon>
    </lineage>
</organism>
<dbReference type="Gene3D" id="3.40.50.300">
    <property type="entry name" value="P-loop containing nucleotide triphosphate hydrolases"/>
    <property type="match status" value="1"/>
</dbReference>
<evidence type="ECO:0000259" key="10">
    <source>
        <dbReference type="PROSITE" id="PS50893"/>
    </source>
</evidence>
<evidence type="ECO:0000256" key="6">
    <source>
        <dbReference type="ARBA" id="ARBA00022840"/>
    </source>
</evidence>
<protein>
    <recommendedName>
        <fullName evidence="10">ABC transporter domain-containing protein</fullName>
    </recommendedName>
</protein>
<dbReference type="GO" id="GO:0016887">
    <property type="term" value="F:ATP hydrolysis activity"/>
    <property type="evidence" value="ECO:0007669"/>
    <property type="project" value="InterPro"/>
</dbReference>
<dbReference type="GO" id="GO:0140359">
    <property type="term" value="F:ABC-type transporter activity"/>
    <property type="evidence" value="ECO:0007669"/>
    <property type="project" value="InterPro"/>
</dbReference>
<dbReference type="InterPro" id="IPR013525">
    <property type="entry name" value="ABC2_TM"/>
</dbReference>
<comment type="similarity">
    <text evidence="2">Belongs to the ABC transporter superfamily. ABCA family. CPR flippase (TC 3.A.1.211) subfamily.</text>
</comment>
<keyword evidence="6" id="KW-0067">ATP-binding</keyword>
<dbReference type="Pfam" id="PF00005">
    <property type="entry name" value="ABC_tran"/>
    <property type="match status" value="1"/>
</dbReference>
<dbReference type="PROSITE" id="PS50893">
    <property type="entry name" value="ABC_TRANSPORTER_2"/>
    <property type="match status" value="1"/>
</dbReference>
<comment type="subcellular location">
    <subcellularLocation>
        <location evidence="1">Membrane</location>
        <topology evidence="1">Multi-pass membrane protein</topology>
    </subcellularLocation>
</comment>
<feature type="transmembrane region" description="Helical" evidence="9">
    <location>
        <begin position="342"/>
        <end position="360"/>
    </location>
</feature>
<dbReference type="EMBL" id="CAMGYJ010000004">
    <property type="protein sequence ID" value="CAI0399354.1"/>
    <property type="molecule type" value="Genomic_DNA"/>
</dbReference>
<dbReference type="PANTHER" id="PTHR19229">
    <property type="entry name" value="ATP-BINDING CASSETTE TRANSPORTER SUBFAMILY A ABCA"/>
    <property type="match status" value="1"/>
</dbReference>
<evidence type="ECO:0000256" key="1">
    <source>
        <dbReference type="ARBA" id="ARBA00004141"/>
    </source>
</evidence>
<dbReference type="SMART" id="SM00382">
    <property type="entry name" value="AAA"/>
    <property type="match status" value="1"/>
</dbReference>
<dbReference type="Proteomes" id="UP001154282">
    <property type="component" value="Unassembled WGS sequence"/>
</dbReference>
<dbReference type="Pfam" id="PF12698">
    <property type="entry name" value="ABC2_membrane_3"/>
    <property type="match status" value="1"/>
</dbReference>
<dbReference type="InterPro" id="IPR003439">
    <property type="entry name" value="ABC_transporter-like_ATP-bd"/>
</dbReference>
<dbReference type="InterPro" id="IPR003593">
    <property type="entry name" value="AAA+_ATPase"/>
</dbReference>
<keyword evidence="7 9" id="KW-1133">Transmembrane helix</keyword>
<dbReference type="InterPro" id="IPR027417">
    <property type="entry name" value="P-loop_NTPase"/>
</dbReference>